<proteinExistence type="inferred from homology"/>
<evidence type="ECO:0000256" key="4">
    <source>
        <dbReference type="ARBA" id="ARBA00037519"/>
    </source>
</evidence>
<dbReference type="InterPro" id="IPR032675">
    <property type="entry name" value="LRR_dom_sf"/>
</dbReference>
<dbReference type="GO" id="GO:0004674">
    <property type="term" value="F:protein serine/threonine kinase activity"/>
    <property type="evidence" value="ECO:0007669"/>
    <property type="project" value="TreeGrafter"/>
</dbReference>
<dbReference type="PANTHER" id="PTHR45752">
    <property type="entry name" value="LEUCINE-RICH REPEAT-CONTAINING"/>
    <property type="match status" value="1"/>
</dbReference>
<keyword evidence="6" id="KW-1185">Reference proteome</keyword>
<evidence type="ECO:0000256" key="2">
    <source>
        <dbReference type="ARBA" id="ARBA00022737"/>
    </source>
</evidence>
<organism evidence="5 6">
    <name type="scientific">Glycine soja</name>
    <name type="common">Wild soybean</name>
    <dbReference type="NCBI Taxonomy" id="3848"/>
    <lineage>
        <taxon>Eukaryota</taxon>
        <taxon>Viridiplantae</taxon>
        <taxon>Streptophyta</taxon>
        <taxon>Embryophyta</taxon>
        <taxon>Tracheophyta</taxon>
        <taxon>Spermatophyta</taxon>
        <taxon>Magnoliopsida</taxon>
        <taxon>eudicotyledons</taxon>
        <taxon>Gunneridae</taxon>
        <taxon>Pentapetalae</taxon>
        <taxon>rosids</taxon>
        <taxon>fabids</taxon>
        <taxon>Fabales</taxon>
        <taxon>Fabaceae</taxon>
        <taxon>Papilionoideae</taxon>
        <taxon>50 kb inversion clade</taxon>
        <taxon>NPAAA clade</taxon>
        <taxon>indigoferoid/millettioid clade</taxon>
        <taxon>Phaseoleae</taxon>
        <taxon>Glycine</taxon>
        <taxon>Glycine subgen. Soja</taxon>
    </lineage>
</organism>
<comment type="caution">
    <text evidence="5">The sequence shown here is derived from an EMBL/GenBank/DDBJ whole genome shotgun (WGS) entry which is preliminary data.</text>
</comment>
<dbReference type="Gramene" id="XM_028373010.1">
    <property type="protein sequence ID" value="XP_028228811.1"/>
    <property type="gene ID" value="LOC114409519"/>
</dbReference>
<dbReference type="InterPro" id="IPR050715">
    <property type="entry name" value="LRR-SigEffector_domain"/>
</dbReference>
<sequence length="461" mass="50859">MNPNPNTNDFPLLSHLLNHLDPQTHPPLPAELDQSLLTQFPHLNHPSVLSSLARHASTLNVTPTLSLLRTLGPRPDPSAVAAARARIADPHAREDGGEAHVVHALVRVDDTHEECVKQLRASEKKLLEAYAESVKGVVEEVSEGVVGVLKKAESEEVERVDLSGSHLRILPEAFGKIRGLVVLNLSQNQLEVIPDSIAGLQRLVELDVSSNVLESLPDSIGLLVNLKIFNVSANKLTALPESIALCRSLVELDASFNNLMCLPTNMGFGLVNLEKLLIHLNKIRFLPASIGEMKSLRHLDVHFNELHGLPQSIGKLTNLEYLNVSSNFSDMTELPETLGDLVNLRELDLSNNQIRALPYSFGRLEKLTKLNLDQNPIIVPPIEVVNQGAEAVKEFMAKWWLDLIEEAQQKSMSETQNQQAQTGWLAWGASLLNNVAEVSESVAEYFGAKKAPRDPWLDQQL</sequence>
<gene>
    <name evidence="5" type="ORF">D0Y65_000255</name>
</gene>
<dbReference type="SUPFAM" id="SSF52058">
    <property type="entry name" value="L domain-like"/>
    <property type="match status" value="1"/>
</dbReference>
<name>A0A445LXX0_GLYSO</name>
<dbReference type="InterPro" id="IPR003591">
    <property type="entry name" value="Leu-rich_rpt_typical-subtyp"/>
</dbReference>
<keyword evidence="2" id="KW-0677">Repeat</keyword>
<dbReference type="Proteomes" id="UP000289340">
    <property type="component" value="Chromosome 1"/>
</dbReference>
<dbReference type="PROSITE" id="PS51450">
    <property type="entry name" value="LRR"/>
    <property type="match status" value="2"/>
</dbReference>
<protein>
    <submittedName>
        <fullName evidence="5">Plant intracellular Ras-group-related LRR protein 3</fullName>
    </submittedName>
</protein>
<evidence type="ECO:0000313" key="5">
    <source>
        <dbReference type="EMBL" id="RZC28157.1"/>
    </source>
</evidence>
<accession>A0A445LXX0</accession>
<dbReference type="Pfam" id="PF13855">
    <property type="entry name" value="LRR_8"/>
    <property type="match status" value="3"/>
</dbReference>
<dbReference type="EMBL" id="QZWG01000001">
    <property type="protein sequence ID" value="RZC28157.1"/>
    <property type="molecule type" value="Genomic_DNA"/>
</dbReference>
<dbReference type="Gene3D" id="3.80.10.10">
    <property type="entry name" value="Ribonuclease Inhibitor"/>
    <property type="match status" value="2"/>
</dbReference>
<comment type="similarity">
    <text evidence="3">Belongs to the SHOC2 family.</text>
</comment>
<comment type="function">
    <text evidence="4">Leucine-rich repeat protein that likely mediates protein interactions, possibly in the context of signal transduction.</text>
</comment>
<dbReference type="InterPro" id="IPR001611">
    <property type="entry name" value="Leu-rich_rpt"/>
</dbReference>
<reference evidence="5 6" key="1">
    <citation type="submission" date="2018-09" db="EMBL/GenBank/DDBJ databases">
        <title>A high-quality reference genome of wild soybean provides a powerful tool to mine soybean genomes.</title>
        <authorList>
            <person name="Xie M."/>
            <person name="Chung C.Y.L."/>
            <person name="Li M.-W."/>
            <person name="Wong F.-L."/>
            <person name="Chan T.-F."/>
            <person name="Lam H.-M."/>
        </authorList>
    </citation>
    <scope>NUCLEOTIDE SEQUENCE [LARGE SCALE GENOMIC DNA]</scope>
    <source>
        <strain evidence="6">cv. W05</strain>
        <tissue evidence="5">Hypocotyl of etiolated seedlings</tissue>
    </source>
</reference>
<dbReference type="PANTHER" id="PTHR45752:SF63">
    <property type="entry name" value="PLANT INTRACELLULAR RAS-GROUP-RELATED LRR PROTEIN 3"/>
    <property type="match status" value="1"/>
</dbReference>
<evidence type="ECO:0000313" key="6">
    <source>
        <dbReference type="Proteomes" id="UP000289340"/>
    </source>
</evidence>
<keyword evidence="1" id="KW-0433">Leucine-rich repeat</keyword>
<dbReference type="AlphaFoldDB" id="A0A445LXX0"/>
<dbReference type="FunFam" id="3.80.10.10:FF:000405">
    <property type="entry name" value="Plant intracellular Ras-group-related LRR protein 4"/>
    <property type="match status" value="1"/>
</dbReference>
<evidence type="ECO:0000256" key="1">
    <source>
        <dbReference type="ARBA" id="ARBA00022614"/>
    </source>
</evidence>
<dbReference type="SMART" id="SM00364">
    <property type="entry name" value="LRR_BAC"/>
    <property type="match status" value="7"/>
</dbReference>
<dbReference type="SMART" id="SM00369">
    <property type="entry name" value="LRR_TYP"/>
    <property type="match status" value="8"/>
</dbReference>
<evidence type="ECO:0000256" key="3">
    <source>
        <dbReference type="ARBA" id="ARBA00023786"/>
    </source>
</evidence>